<accession>A0A6J4P4F3</accession>
<gene>
    <name evidence="2" type="ORF">AVDCRST_MAG64-1772</name>
</gene>
<name>A0A6J4P4F3_9BACT</name>
<proteinExistence type="predicted"/>
<evidence type="ECO:0000313" key="2">
    <source>
        <dbReference type="EMBL" id="CAA9400720.1"/>
    </source>
</evidence>
<dbReference type="InterPro" id="IPR029010">
    <property type="entry name" value="ThuA-like"/>
</dbReference>
<dbReference type="EMBL" id="CADCUQ010000386">
    <property type="protein sequence ID" value="CAA9400720.1"/>
    <property type="molecule type" value="Genomic_DNA"/>
</dbReference>
<dbReference type="Gene3D" id="3.40.50.880">
    <property type="match status" value="1"/>
</dbReference>
<dbReference type="AlphaFoldDB" id="A0A6J4P4F3"/>
<protein>
    <recommendedName>
        <fullName evidence="1">ThuA-like domain-containing protein</fullName>
    </recommendedName>
</protein>
<evidence type="ECO:0000259" key="1">
    <source>
        <dbReference type="Pfam" id="PF06283"/>
    </source>
</evidence>
<organism evidence="2">
    <name type="scientific">uncultured Phycisphaerae bacterium</name>
    <dbReference type="NCBI Taxonomy" id="904963"/>
    <lineage>
        <taxon>Bacteria</taxon>
        <taxon>Pseudomonadati</taxon>
        <taxon>Planctomycetota</taxon>
        <taxon>Phycisphaerae</taxon>
        <taxon>environmental samples</taxon>
    </lineage>
</organism>
<dbReference type="SUPFAM" id="SSF52317">
    <property type="entry name" value="Class I glutamine amidotransferase-like"/>
    <property type="match status" value="1"/>
</dbReference>
<sequence>MTLVATSVLPNTSEAETADGKRKLVLIAGKPSHPPRMHEFRAGSLLLRKCLSEVPGLVVETHDEGWVKDEKTFADADAVVIYADGGTGHPALQGDHLKTIEALVARGIGFGCMHYGVEVPADRGGPEFRRWIGGHYEHMFSVNPIWEPKFEDLPDHPITRGVRPFQVKDEWYFNMRFADDVTGAEAAKLKEGSTFTPILVAKPGDSVRKGPYVYPPGPYPHIVAAAGRPEAMMWAVERPDGGRGFGFTGGHFHDNWGNDDFRKTVLNALAWVARAEVPKDGVTSAVKKEELDENLDSKKQ</sequence>
<reference evidence="2" key="1">
    <citation type="submission" date="2020-02" db="EMBL/GenBank/DDBJ databases">
        <authorList>
            <person name="Meier V. D."/>
        </authorList>
    </citation>
    <scope>NUCLEOTIDE SEQUENCE</scope>
    <source>
        <strain evidence="2">AVDCRST_MAG64</strain>
    </source>
</reference>
<feature type="domain" description="ThuA-like" evidence="1">
    <location>
        <begin position="45"/>
        <end position="272"/>
    </location>
</feature>
<dbReference type="InterPro" id="IPR029062">
    <property type="entry name" value="Class_I_gatase-like"/>
</dbReference>
<dbReference type="Pfam" id="PF06283">
    <property type="entry name" value="ThuA"/>
    <property type="match status" value="1"/>
</dbReference>